<dbReference type="InterPro" id="IPR019206">
    <property type="entry name" value="DUF2085_TM"/>
</dbReference>
<evidence type="ECO:0000313" key="1">
    <source>
        <dbReference type="EMBL" id="NEV66266.1"/>
    </source>
</evidence>
<reference evidence="1" key="1">
    <citation type="submission" date="2014-11" db="EMBL/GenBank/DDBJ databases">
        <authorList>
            <person name="Malar M.C."/>
            <person name="Sen D."/>
            <person name="Tripathy S."/>
        </authorList>
    </citation>
    <scope>NUCLEOTIDE SEQUENCE</scope>
    <source>
        <strain evidence="1">BDU141951</strain>
    </source>
</reference>
<dbReference type="EMBL" id="JTHE02000003">
    <property type="protein sequence ID" value="NEV66266.1"/>
    <property type="molecule type" value="Genomic_DNA"/>
</dbReference>
<reference evidence="1" key="3">
    <citation type="submission" date="2020-02" db="EMBL/GenBank/DDBJ databases">
        <authorList>
            <person name="Sarangi A.N."/>
            <person name="Ghosh S."/>
            <person name="Mukherjee M."/>
            <person name="Tripathy S."/>
        </authorList>
    </citation>
    <scope>NUCLEOTIDE SEQUENCE</scope>
    <source>
        <strain evidence="1">BDU141951</strain>
    </source>
</reference>
<comment type="caution">
    <text evidence="1">The sequence shown here is derived from an EMBL/GenBank/DDBJ whole genome shotgun (WGS) entry which is preliminary data.</text>
</comment>
<name>A0A0C1YCQ8_9CYAN</name>
<reference evidence="1" key="2">
    <citation type="journal article" date="2015" name="Genome Announc.">
        <title>Draft Genome Sequence of Filamentous Marine Cyanobacterium Lyngbya confervoides Strain BDU141951.</title>
        <authorList>
            <person name="Chandrababunaidu M.M."/>
            <person name="Sen D."/>
            <person name="Tripathy S."/>
        </authorList>
    </citation>
    <scope>NUCLEOTIDE SEQUENCE</scope>
    <source>
        <strain evidence="1">BDU141951</strain>
    </source>
</reference>
<organism evidence="1">
    <name type="scientific">Lyngbya confervoides BDU141951</name>
    <dbReference type="NCBI Taxonomy" id="1574623"/>
    <lineage>
        <taxon>Bacteria</taxon>
        <taxon>Bacillati</taxon>
        <taxon>Cyanobacteriota</taxon>
        <taxon>Cyanophyceae</taxon>
        <taxon>Oscillatoriophycideae</taxon>
        <taxon>Oscillatoriales</taxon>
        <taxon>Microcoleaceae</taxon>
        <taxon>Lyngbya</taxon>
    </lineage>
</organism>
<protein>
    <submittedName>
        <fullName evidence="1">DUF2085 domain-containing protein</fullName>
    </submittedName>
</protein>
<sequence>MQGSVSARPFQRTWLSWFADLVLLAMVSGPFAAPFLAASGIPILVQISDIIYFMGRQVCPQPEMGVALAGDHIAAVCMRCYGTIFGLIGMRWLYQRDRGQSAYWLDQYGLVGFGLTFALCMAYPAELALQGFDWWPMDNVRMTLFGAIAGIGLGAYIMPIFHGHPKED</sequence>
<dbReference type="Pfam" id="PF09858">
    <property type="entry name" value="DUF2085"/>
    <property type="match status" value="1"/>
</dbReference>
<proteinExistence type="predicted"/>
<accession>A0A0C1YCQ8</accession>
<dbReference type="AlphaFoldDB" id="A0A0C1YCQ8"/>
<gene>
    <name evidence="1" type="ORF">QQ91_003955</name>
</gene>